<dbReference type="Pfam" id="PF03909">
    <property type="entry name" value="BSD"/>
    <property type="match status" value="1"/>
</dbReference>
<dbReference type="SMART" id="SM00751">
    <property type="entry name" value="BSD"/>
    <property type="match status" value="1"/>
</dbReference>
<feature type="region of interest" description="Disordered" evidence="1">
    <location>
        <begin position="63"/>
        <end position="147"/>
    </location>
</feature>
<feature type="region of interest" description="Disordered" evidence="1">
    <location>
        <begin position="326"/>
        <end position="394"/>
    </location>
</feature>
<sequence length="433" mass="46034">MFSGLTNQVSNWMGKKAEDGSELPAEVPPADPEAADQAAAGSPTKGSSKLEMLAGVKSQVASSMSGWLSGGIPGLNRGGAAAPEGDPSLQQAADPTAAEPATRDPAAASTEHVKDDDASRWVAGATGGADSGPASLAGTPTEDKDGQQAFGAVSTKALAGAKSLGGFLYSAVNKAGKSVAEASAKIKKTVEENVNNQIQIEEDVRQRLIADLNKEQEAFIAGKSGEKGEAVAPWIGAPNEDALREECLALSTDRRNFVRAPPPGVDFAWDFEAVQPMAQATLALDPNLETMRFELVPKVISEENFWRNYFYRVSLLRQSHELNAMANQSTESNPSQLASSDSVDHTQAGATKSEQEGRKSAAPTTKDESESEVQQVKEAVSKLTVQSKEEDWERELEAELKDYEVVPGQAKSATTKDDWDDGQIDELLEEDLK</sequence>
<evidence type="ECO:0000256" key="1">
    <source>
        <dbReference type="SAM" id="MobiDB-lite"/>
    </source>
</evidence>
<name>A0A7M7Q613_NASVI</name>
<dbReference type="PANTHER" id="PTHR16019">
    <property type="entry name" value="SYNAPSE-ASSOCIATED PROTEIN"/>
    <property type="match status" value="1"/>
</dbReference>
<dbReference type="InterPro" id="IPR051494">
    <property type="entry name" value="BSD_domain-containing"/>
</dbReference>
<dbReference type="Proteomes" id="UP000002358">
    <property type="component" value="Chromosome 3"/>
</dbReference>
<dbReference type="SUPFAM" id="SSF140383">
    <property type="entry name" value="BSD domain-like"/>
    <property type="match status" value="1"/>
</dbReference>
<dbReference type="AlphaFoldDB" id="A0A7M7Q613"/>
<feature type="compositionally biased region" description="Polar residues" evidence="1">
    <location>
        <begin position="326"/>
        <end position="341"/>
    </location>
</feature>
<feature type="compositionally biased region" description="Gly residues" evidence="1">
    <location>
        <begin position="68"/>
        <end position="77"/>
    </location>
</feature>
<dbReference type="Gene3D" id="1.10.3970.10">
    <property type="entry name" value="BSD domain"/>
    <property type="match status" value="1"/>
</dbReference>
<protein>
    <recommendedName>
        <fullName evidence="2">BSD domain-containing protein</fullName>
    </recommendedName>
</protein>
<evidence type="ECO:0000259" key="2">
    <source>
        <dbReference type="PROSITE" id="PS50858"/>
    </source>
</evidence>
<dbReference type="SMR" id="A0A7M7Q613"/>
<reference evidence="3" key="1">
    <citation type="submission" date="2021-01" db="UniProtKB">
        <authorList>
            <consortium name="EnsemblMetazoa"/>
        </authorList>
    </citation>
    <scope>IDENTIFICATION</scope>
</reference>
<dbReference type="OrthoDB" id="47923at2759"/>
<feature type="region of interest" description="Disordered" evidence="1">
    <location>
        <begin position="1"/>
        <end position="51"/>
    </location>
</feature>
<dbReference type="InterPro" id="IPR035925">
    <property type="entry name" value="BSD_dom_sf"/>
</dbReference>
<organism evidence="3 4">
    <name type="scientific">Nasonia vitripennis</name>
    <name type="common">Parasitic wasp</name>
    <dbReference type="NCBI Taxonomy" id="7425"/>
    <lineage>
        <taxon>Eukaryota</taxon>
        <taxon>Metazoa</taxon>
        <taxon>Ecdysozoa</taxon>
        <taxon>Arthropoda</taxon>
        <taxon>Hexapoda</taxon>
        <taxon>Insecta</taxon>
        <taxon>Pterygota</taxon>
        <taxon>Neoptera</taxon>
        <taxon>Endopterygota</taxon>
        <taxon>Hymenoptera</taxon>
        <taxon>Apocrita</taxon>
        <taxon>Proctotrupomorpha</taxon>
        <taxon>Chalcidoidea</taxon>
        <taxon>Pteromalidae</taxon>
        <taxon>Pteromalinae</taxon>
        <taxon>Nasonia</taxon>
    </lineage>
</organism>
<dbReference type="GO" id="GO:0038203">
    <property type="term" value="P:TORC2 signaling"/>
    <property type="evidence" value="ECO:0007669"/>
    <property type="project" value="TreeGrafter"/>
</dbReference>
<dbReference type="GO" id="GO:0048172">
    <property type="term" value="P:regulation of short-term neuronal synaptic plasticity"/>
    <property type="evidence" value="ECO:0007669"/>
    <property type="project" value="TreeGrafter"/>
</dbReference>
<dbReference type="FunCoup" id="A0A7M7Q613">
    <property type="interactions" value="1030"/>
</dbReference>
<feature type="compositionally biased region" description="Low complexity" evidence="1">
    <location>
        <begin position="92"/>
        <end position="108"/>
    </location>
</feature>
<dbReference type="GO" id="GO:0005634">
    <property type="term" value="C:nucleus"/>
    <property type="evidence" value="ECO:0007669"/>
    <property type="project" value="TreeGrafter"/>
</dbReference>
<keyword evidence="4" id="KW-1185">Reference proteome</keyword>
<dbReference type="InterPro" id="IPR005607">
    <property type="entry name" value="BSD_dom"/>
</dbReference>
<proteinExistence type="predicted"/>
<dbReference type="EnsemblMetazoa" id="XM_031926311">
    <property type="protein sequence ID" value="XP_031782171"/>
    <property type="gene ID" value="LOC100121657"/>
</dbReference>
<evidence type="ECO:0000313" key="4">
    <source>
        <dbReference type="Proteomes" id="UP000002358"/>
    </source>
</evidence>
<gene>
    <name evidence="3" type="primary">100121657</name>
</gene>
<feature type="domain" description="BSD" evidence="2">
    <location>
        <begin position="265"/>
        <end position="317"/>
    </location>
</feature>
<dbReference type="PROSITE" id="PS50858">
    <property type="entry name" value="BSD"/>
    <property type="match status" value="1"/>
</dbReference>
<dbReference type="GO" id="GO:0005794">
    <property type="term" value="C:Golgi apparatus"/>
    <property type="evidence" value="ECO:0007669"/>
    <property type="project" value="TreeGrafter"/>
</dbReference>
<dbReference type="InParanoid" id="A0A7M7Q613"/>
<feature type="compositionally biased region" description="Polar residues" evidence="1">
    <location>
        <begin position="1"/>
        <end position="11"/>
    </location>
</feature>
<dbReference type="PANTHER" id="PTHR16019:SF6">
    <property type="entry name" value="SYNAPSE-ASSOCIATED PROTEIN 1"/>
    <property type="match status" value="1"/>
</dbReference>
<accession>A0A7M7Q613</accession>
<evidence type="ECO:0000313" key="3">
    <source>
        <dbReference type="EnsemblMetazoa" id="XP_031782171"/>
    </source>
</evidence>